<gene>
    <name evidence="3" type="ORF">D7Z54_21675</name>
</gene>
<dbReference type="Proteomes" id="UP000275076">
    <property type="component" value="Unassembled WGS sequence"/>
</dbReference>
<dbReference type="GO" id="GO:0003723">
    <property type="term" value="F:RNA binding"/>
    <property type="evidence" value="ECO:0007669"/>
    <property type="project" value="UniProtKB-KW"/>
</dbReference>
<dbReference type="PANTHER" id="PTHR13633">
    <property type="entry name" value="MITOCHONDRIAL TRANSCRIPTION RESCUE FACTOR 1"/>
    <property type="match status" value="1"/>
</dbReference>
<dbReference type="EMBL" id="RBVX01000026">
    <property type="protein sequence ID" value="RSL31298.1"/>
    <property type="molecule type" value="Genomic_DNA"/>
</dbReference>
<comment type="caution">
    <text evidence="3">The sequence shown here is derived from an EMBL/GenBank/DDBJ whole genome shotgun (WGS) entry which is preliminary data.</text>
</comment>
<dbReference type="CDD" id="cd00165">
    <property type="entry name" value="S4"/>
    <property type="match status" value="1"/>
</dbReference>
<protein>
    <submittedName>
        <fullName evidence="3">RNA-binding protein</fullName>
    </submittedName>
</protein>
<dbReference type="InterPro" id="IPR002942">
    <property type="entry name" value="S4_RNA-bd"/>
</dbReference>
<feature type="domain" description="RNA-binding S4" evidence="2">
    <location>
        <begin position="181"/>
        <end position="243"/>
    </location>
</feature>
<dbReference type="AlphaFoldDB" id="A0A3R9QIP8"/>
<dbReference type="OrthoDB" id="9812787at2"/>
<dbReference type="PROSITE" id="PS50889">
    <property type="entry name" value="S4"/>
    <property type="match status" value="1"/>
</dbReference>
<dbReference type="SUPFAM" id="SSF55174">
    <property type="entry name" value="Alpha-L RNA-binding motif"/>
    <property type="match status" value="1"/>
</dbReference>
<dbReference type="InterPro" id="IPR012677">
    <property type="entry name" value="Nucleotide-bd_a/b_plait_sf"/>
</dbReference>
<evidence type="ECO:0000313" key="4">
    <source>
        <dbReference type="Proteomes" id="UP000275076"/>
    </source>
</evidence>
<evidence type="ECO:0000313" key="3">
    <source>
        <dbReference type="EMBL" id="RSL31298.1"/>
    </source>
</evidence>
<dbReference type="InterPro" id="IPR036986">
    <property type="entry name" value="S4_RNA-bd_sf"/>
</dbReference>
<keyword evidence="1" id="KW-0694">RNA-binding</keyword>
<dbReference type="RefSeq" id="WP_125558927.1">
    <property type="nucleotide sequence ID" value="NZ_RBVX01000026.1"/>
</dbReference>
<sequence>MSVFEHFRKEEYAFVEQALEWKDSVETKFERKLTDFLDPREQDILSSVVGKDETVYLSFWGGSEGCERKRGLLYPFYEEVSDEDFDLCLFEITYPVKFVTLEHPDVLGSLTGLGLKRGKYGDIVKGDGLFQCVVAEEIALYIEMNLQQIGKATVQTERVSFEKMLPIEETWEEVNTTVSSFRLDKMVAEMYRLSRSKALPYIEKGRVRVNWRTIDRPAFTLQPGDYVSVRGQGRRKLMEATGQTKKERFKIKYGIKKDS</sequence>
<evidence type="ECO:0000256" key="1">
    <source>
        <dbReference type="PROSITE-ProRule" id="PRU00182"/>
    </source>
</evidence>
<dbReference type="Pfam" id="PF17774">
    <property type="entry name" value="YlmH_RBD"/>
    <property type="match status" value="1"/>
</dbReference>
<dbReference type="Gene3D" id="3.30.1370.160">
    <property type="match status" value="1"/>
</dbReference>
<dbReference type="Gene3D" id="3.10.290.10">
    <property type="entry name" value="RNA-binding S4 domain"/>
    <property type="match status" value="1"/>
</dbReference>
<accession>A0A3R9QIP8</accession>
<dbReference type="InterPro" id="IPR040591">
    <property type="entry name" value="RqcP2_RBD"/>
</dbReference>
<organism evidence="3 4">
    <name type="scientific">Salibacterium salarium</name>
    <dbReference type="NCBI Taxonomy" id="284579"/>
    <lineage>
        <taxon>Bacteria</taxon>
        <taxon>Bacillati</taxon>
        <taxon>Bacillota</taxon>
        <taxon>Bacilli</taxon>
        <taxon>Bacillales</taxon>
        <taxon>Bacillaceae</taxon>
    </lineage>
</organism>
<dbReference type="PANTHER" id="PTHR13633:SF3">
    <property type="entry name" value="MITOCHONDRIAL TRANSCRIPTION RESCUE FACTOR 1"/>
    <property type="match status" value="1"/>
</dbReference>
<name>A0A3R9QIP8_9BACI</name>
<evidence type="ECO:0000259" key="2">
    <source>
        <dbReference type="SMART" id="SM00363"/>
    </source>
</evidence>
<dbReference type="SMART" id="SM00363">
    <property type="entry name" value="S4"/>
    <property type="match status" value="1"/>
</dbReference>
<dbReference type="Pfam" id="PF01479">
    <property type="entry name" value="S4"/>
    <property type="match status" value="1"/>
</dbReference>
<proteinExistence type="predicted"/>
<dbReference type="Gene3D" id="3.30.70.330">
    <property type="match status" value="1"/>
</dbReference>
<keyword evidence="4" id="KW-1185">Reference proteome</keyword>
<reference evidence="3 4" key="1">
    <citation type="submission" date="2018-10" db="EMBL/GenBank/DDBJ databases">
        <title>Draft genome sequence of Bacillus salarius IM0101, isolated from a hypersaline soil in Inner Mongolia, China.</title>
        <authorList>
            <person name="Yamprayoonswat W."/>
            <person name="Boonvisut S."/>
            <person name="Jumpathong W."/>
            <person name="Sittihan S."/>
            <person name="Ruangsuj P."/>
            <person name="Wanthongcharoen S."/>
            <person name="Thongpramul N."/>
            <person name="Pimmason S."/>
            <person name="Yu B."/>
            <person name="Yasawong M."/>
        </authorList>
    </citation>
    <scope>NUCLEOTIDE SEQUENCE [LARGE SCALE GENOMIC DNA]</scope>
    <source>
        <strain evidence="3 4">IM0101</strain>
    </source>
</reference>